<comment type="caution">
    <text evidence="2">The sequence shown here is derived from an EMBL/GenBank/DDBJ whole genome shotgun (WGS) entry which is preliminary data.</text>
</comment>
<sequence length="285" mass="29105">MKIFKNIVRLLVLTSLSLSFTPLTTAKAVTSSPIQVKNSTTATASKSLAVTYSALDTSNTLPAAASDTTTTAASDSTNPTSTVSVTVLSGILTLEAVPDFNFGTMTVGSIGKLKSNTVDTTGFTVDDGTNTASATAGRDGNTTGLLSVIDSRNSLKDMPGFTLSAKMGQLKPTNTNAANGDASLNAILHLNPMPLLDENNNNVSVTGTDLKTDKASVNSETGNSAAVMNLTAGSYKGGLIKANFNTADSASLEIPGNGDNIKTSAKNMNAVVTWTLNAAPAVTTN</sequence>
<accession>A0A0R1WE44</accession>
<dbReference type="RefSeq" id="WP_057892247.1">
    <property type="nucleotide sequence ID" value="NZ_AZFV01000016.1"/>
</dbReference>
<proteinExistence type="predicted"/>
<name>A0A0R1WE44_9LACO</name>
<evidence type="ECO:0000313" key="2">
    <source>
        <dbReference type="EMBL" id="KRM16222.1"/>
    </source>
</evidence>
<protein>
    <recommendedName>
        <fullName evidence="4">WxL domain-containing protein</fullName>
    </recommendedName>
</protein>
<keyword evidence="1" id="KW-0732">Signal</keyword>
<dbReference type="PATRIC" id="fig|1423774.3.peg.697"/>
<organism evidence="2 3">
    <name type="scientific">Companilactobacillus nantensis DSM 16982</name>
    <dbReference type="NCBI Taxonomy" id="1423774"/>
    <lineage>
        <taxon>Bacteria</taxon>
        <taxon>Bacillati</taxon>
        <taxon>Bacillota</taxon>
        <taxon>Bacilli</taxon>
        <taxon>Lactobacillales</taxon>
        <taxon>Lactobacillaceae</taxon>
        <taxon>Companilactobacillus</taxon>
    </lineage>
</organism>
<dbReference type="EMBL" id="AZFV01000016">
    <property type="protein sequence ID" value="KRM16222.1"/>
    <property type="molecule type" value="Genomic_DNA"/>
</dbReference>
<feature type="signal peptide" evidence="1">
    <location>
        <begin position="1"/>
        <end position="26"/>
    </location>
</feature>
<evidence type="ECO:0000313" key="3">
    <source>
        <dbReference type="Proteomes" id="UP000051302"/>
    </source>
</evidence>
<evidence type="ECO:0008006" key="4">
    <source>
        <dbReference type="Google" id="ProtNLM"/>
    </source>
</evidence>
<dbReference type="AlphaFoldDB" id="A0A0R1WE44"/>
<gene>
    <name evidence="2" type="ORF">FD31_GL000680</name>
</gene>
<reference evidence="2 3" key="1">
    <citation type="journal article" date="2015" name="Genome Announc.">
        <title>Expanding the biotechnology potential of lactobacilli through comparative genomics of 213 strains and associated genera.</title>
        <authorList>
            <person name="Sun Z."/>
            <person name="Harris H.M."/>
            <person name="McCann A."/>
            <person name="Guo C."/>
            <person name="Argimon S."/>
            <person name="Zhang W."/>
            <person name="Yang X."/>
            <person name="Jeffery I.B."/>
            <person name="Cooney J.C."/>
            <person name="Kagawa T.F."/>
            <person name="Liu W."/>
            <person name="Song Y."/>
            <person name="Salvetti E."/>
            <person name="Wrobel A."/>
            <person name="Rasinkangas P."/>
            <person name="Parkhill J."/>
            <person name="Rea M.C."/>
            <person name="O'Sullivan O."/>
            <person name="Ritari J."/>
            <person name="Douillard F.P."/>
            <person name="Paul Ross R."/>
            <person name="Yang R."/>
            <person name="Briner A.E."/>
            <person name="Felis G.E."/>
            <person name="de Vos W.M."/>
            <person name="Barrangou R."/>
            <person name="Klaenhammer T.R."/>
            <person name="Caufield P.W."/>
            <person name="Cui Y."/>
            <person name="Zhang H."/>
            <person name="O'Toole P.W."/>
        </authorList>
    </citation>
    <scope>NUCLEOTIDE SEQUENCE [LARGE SCALE GENOMIC DNA]</scope>
    <source>
        <strain evidence="2 3">DSM 16982</strain>
    </source>
</reference>
<dbReference type="Proteomes" id="UP000051302">
    <property type="component" value="Unassembled WGS sequence"/>
</dbReference>
<feature type="chain" id="PRO_5038773484" description="WxL domain-containing protein" evidence="1">
    <location>
        <begin position="27"/>
        <end position="285"/>
    </location>
</feature>
<evidence type="ECO:0000256" key="1">
    <source>
        <dbReference type="SAM" id="SignalP"/>
    </source>
</evidence>
<keyword evidence="3" id="KW-1185">Reference proteome</keyword>